<sequence>MDDLIIKILFALAMFVGFLGAFLPVLPGSILAFGSLFLAKILGFSEISWWVISIFGFFTILGIILDYLVPIVATKKMGGSRYGVIGMLIGLVVGIVFAPFGLISIILAPFLGALIGELMYDRKSHKRALISALGSVVGYLLTSGYGMMLSMAILAVFLWKDVF</sequence>
<keyword evidence="1" id="KW-0812">Transmembrane</keyword>
<proteinExistence type="predicted"/>
<feature type="transmembrane region" description="Helical" evidence="1">
    <location>
        <begin position="136"/>
        <end position="159"/>
    </location>
</feature>
<dbReference type="RefSeq" id="WP_354509264.1">
    <property type="nucleotide sequence ID" value="NZ_JBEPMO010000010.1"/>
</dbReference>
<keyword evidence="3" id="KW-1185">Reference proteome</keyword>
<dbReference type="EMBL" id="JBEPMO010000010">
    <property type="protein sequence ID" value="MET3732231.1"/>
    <property type="molecule type" value="Genomic_DNA"/>
</dbReference>
<keyword evidence="1" id="KW-0472">Membrane</keyword>
<dbReference type="PANTHER" id="PTHR39165">
    <property type="entry name" value="IG HYPOTHETICAL 17883"/>
    <property type="match status" value="1"/>
</dbReference>
<gene>
    <name evidence="2" type="ORF">ABID46_001820</name>
</gene>
<dbReference type="InterPro" id="IPR007403">
    <property type="entry name" value="DUF456"/>
</dbReference>
<evidence type="ECO:0000313" key="3">
    <source>
        <dbReference type="Proteomes" id="UP001549146"/>
    </source>
</evidence>
<keyword evidence="1" id="KW-1133">Transmembrane helix</keyword>
<evidence type="ECO:0000256" key="1">
    <source>
        <dbReference type="SAM" id="Phobius"/>
    </source>
</evidence>
<feature type="transmembrane region" description="Helical" evidence="1">
    <location>
        <begin position="49"/>
        <end position="73"/>
    </location>
</feature>
<feature type="transmembrane region" description="Helical" evidence="1">
    <location>
        <begin position="12"/>
        <end position="37"/>
    </location>
</feature>
<dbReference type="PANTHER" id="PTHR39165:SF1">
    <property type="entry name" value="DUF456 DOMAIN-CONTAINING PROTEIN"/>
    <property type="match status" value="1"/>
</dbReference>
<organism evidence="2 3">
    <name type="scientific">Moheibacter stercoris</name>
    <dbReference type="NCBI Taxonomy" id="1628251"/>
    <lineage>
        <taxon>Bacteria</taxon>
        <taxon>Pseudomonadati</taxon>
        <taxon>Bacteroidota</taxon>
        <taxon>Flavobacteriia</taxon>
        <taxon>Flavobacteriales</taxon>
        <taxon>Weeksellaceae</taxon>
        <taxon>Moheibacter</taxon>
    </lineage>
</organism>
<dbReference type="Proteomes" id="UP001549146">
    <property type="component" value="Unassembled WGS sequence"/>
</dbReference>
<accession>A0ABV2LUK3</accession>
<reference evidence="2 3" key="1">
    <citation type="submission" date="2024-06" db="EMBL/GenBank/DDBJ databases">
        <title>Genomic Encyclopedia of Type Strains, Phase IV (KMG-IV): sequencing the most valuable type-strain genomes for metagenomic binning, comparative biology and taxonomic classification.</title>
        <authorList>
            <person name="Goeker M."/>
        </authorList>
    </citation>
    <scope>NUCLEOTIDE SEQUENCE [LARGE SCALE GENOMIC DNA]</scope>
    <source>
        <strain evidence="2 3">DSM 29388</strain>
    </source>
</reference>
<dbReference type="Pfam" id="PF04306">
    <property type="entry name" value="DUF456"/>
    <property type="match status" value="1"/>
</dbReference>
<name>A0ABV2LUK3_9FLAO</name>
<protein>
    <submittedName>
        <fullName evidence="2">Uncharacterized protein YqgC (DUF456 family)</fullName>
    </submittedName>
</protein>
<comment type="caution">
    <text evidence="2">The sequence shown here is derived from an EMBL/GenBank/DDBJ whole genome shotgun (WGS) entry which is preliminary data.</text>
</comment>
<feature type="transmembrane region" description="Helical" evidence="1">
    <location>
        <begin position="85"/>
        <end position="116"/>
    </location>
</feature>
<evidence type="ECO:0000313" key="2">
    <source>
        <dbReference type="EMBL" id="MET3732231.1"/>
    </source>
</evidence>